<evidence type="ECO:0000313" key="4">
    <source>
        <dbReference type="Proteomes" id="UP000675781"/>
    </source>
</evidence>
<dbReference type="InterPro" id="IPR035897">
    <property type="entry name" value="Toll_tir_struct_dom_sf"/>
</dbReference>
<dbReference type="SUPFAM" id="SSF52540">
    <property type="entry name" value="P-loop containing nucleoside triphosphate hydrolases"/>
    <property type="match status" value="1"/>
</dbReference>
<evidence type="ECO:0000259" key="2">
    <source>
        <dbReference type="Pfam" id="PF13676"/>
    </source>
</evidence>
<proteinExistence type="predicted"/>
<dbReference type="InterPro" id="IPR009003">
    <property type="entry name" value="Peptidase_S1_PA"/>
</dbReference>
<dbReference type="Proteomes" id="UP000675781">
    <property type="component" value="Unassembled WGS sequence"/>
</dbReference>
<protein>
    <submittedName>
        <fullName evidence="3">TIR domain-containing protein</fullName>
    </submittedName>
</protein>
<dbReference type="Gene3D" id="3.40.50.10140">
    <property type="entry name" value="Toll/interleukin-1 receptor homology (TIR) domain"/>
    <property type="match status" value="1"/>
</dbReference>
<dbReference type="Gene3D" id="1.25.40.370">
    <property type="match status" value="1"/>
</dbReference>
<dbReference type="PANTHER" id="PTHR22845">
    <property type="entry name" value="APOPTOTIC PROTEASE-ACTIVATING FACTOR 1"/>
    <property type="match status" value="1"/>
</dbReference>
<reference evidence="3" key="1">
    <citation type="submission" date="2021-04" db="EMBL/GenBank/DDBJ databases">
        <title>Genome based classification of Actinospica acidithermotolerans sp. nov., an actinobacterium isolated from an Indonesian hot spring.</title>
        <authorList>
            <person name="Kusuma A.B."/>
            <person name="Putra K.E."/>
            <person name="Nafisah S."/>
            <person name="Loh J."/>
            <person name="Nouioui I."/>
            <person name="Goodfellow M."/>
        </authorList>
    </citation>
    <scope>NUCLEOTIDE SEQUENCE</scope>
    <source>
        <strain evidence="3">CSCA 57</strain>
    </source>
</reference>
<keyword evidence="4" id="KW-1185">Reference proteome</keyword>
<dbReference type="PRINTS" id="PR00364">
    <property type="entry name" value="DISEASERSIST"/>
</dbReference>
<dbReference type="InterPro" id="IPR027417">
    <property type="entry name" value="P-loop_NTPase"/>
</dbReference>
<evidence type="ECO:0000313" key="3">
    <source>
        <dbReference type="EMBL" id="MBR7837386.1"/>
    </source>
</evidence>
<dbReference type="EMBL" id="JAGSOG010000200">
    <property type="protein sequence ID" value="MBR7837386.1"/>
    <property type="molecule type" value="Genomic_DNA"/>
</dbReference>
<dbReference type="SUPFAM" id="SSF50494">
    <property type="entry name" value="Trypsin-like serine proteases"/>
    <property type="match status" value="1"/>
</dbReference>
<organism evidence="3 4">
    <name type="scientific">Actinospica durhamensis</name>
    <dbReference type="NCBI Taxonomy" id="1508375"/>
    <lineage>
        <taxon>Bacteria</taxon>
        <taxon>Bacillati</taxon>
        <taxon>Actinomycetota</taxon>
        <taxon>Actinomycetes</taxon>
        <taxon>Catenulisporales</taxon>
        <taxon>Actinospicaceae</taxon>
        <taxon>Actinospica</taxon>
    </lineage>
</organism>
<dbReference type="PANTHER" id="PTHR22845:SF5">
    <property type="entry name" value="APOPTOTIC PROTEASE-ACTIVATING FACTOR 1"/>
    <property type="match status" value="1"/>
</dbReference>
<name>A0A941IVK8_9ACTN</name>
<dbReference type="SUPFAM" id="SSF52200">
    <property type="entry name" value="Toll/Interleukin receptor TIR domain"/>
    <property type="match status" value="1"/>
</dbReference>
<dbReference type="GO" id="GO:0005829">
    <property type="term" value="C:cytosol"/>
    <property type="evidence" value="ECO:0007669"/>
    <property type="project" value="UniProtKB-ARBA"/>
</dbReference>
<dbReference type="Gene3D" id="3.40.50.300">
    <property type="entry name" value="P-loop containing nucleotide triphosphate hydrolases"/>
    <property type="match status" value="1"/>
</dbReference>
<feature type="domain" description="TIR" evidence="2">
    <location>
        <begin position="221"/>
        <end position="327"/>
    </location>
</feature>
<comment type="caution">
    <text evidence="3">The sequence shown here is derived from an EMBL/GenBank/DDBJ whole genome shotgun (WGS) entry which is preliminary data.</text>
</comment>
<evidence type="ECO:0000259" key="1">
    <source>
        <dbReference type="Pfam" id="PF00931"/>
    </source>
</evidence>
<dbReference type="AlphaFoldDB" id="A0A941IVK8"/>
<dbReference type="GO" id="GO:0043531">
    <property type="term" value="F:ADP binding"/>
    <property type="evidence" value="ECO:0007669"/>
    <property type="project" value="InterPro"/>
</dbReference>
<dbReference type="Pfam" id="PF13676">
    <property type="entry name" value="TIR_2"/>
    <property type="match status" value="1"/>
</dbReference>
<dbReference type="GO" id="GO:0007165">
    <property type="term" value="P:signal transduction"/>
    <property type="evidence" value="ECO:0007669"/>
    <property type="project" value="InterPro"/>
</dbReference>
<dbReference type="InterPro" id="IPR000157">
    <property type="entry name" value="TIR_dom"/>
</dbReference>
<dbReference type="RefSeq" id="WP_212531854.1">
    <property type="nucleotide sequence ID" value="NZ_JAGSOG010000200.1"/>
</dbReference>
<dbReference type="Pfam" id="PF13365">
    <property type="entry name" value="Trypsin_2"/>
    <property type="match status" value="1"/>
</dbReference>
<gene>
    <name evidence="3" type="ORF">KDL01_29170</name>
</gene>
<dbReference type="Pfam" id="PF00931">
    <property type="entry name" value="NB-ARC"/>
    <property type="match status" value="1"/>
</dbReference>
<sequence length="1182" mass="127521">MVADDLVLTAGHVIAAPGAFGDILVRLFDTAAGPDDAWVPAQVAATGAQYAELDVALLRVAAGALSASVTPAPGWGRIDGTVPVPVFAVCFPAVMKDGRNLDSHIVRGIVEPSQGAAGFAAGRAMLAMTNGTIVPGRHVRAGSPWAGASGAAVFATGTGQLVGVLTDDFDIAVDASVLTFTLVAAVDGLAALVGADLAPVTLDGPSAAGHDETAVARAPRVFISYARSDPADLFELIRSFLASQGLEVWLDVWTMPDRGQTLPNETRRAIEDGDRVVVVLGPGAVASEYVEAEWRHALAVGKPVHVVIRDLAPDQVPEPLRRLDMHAFPPHDDPVQLDRLAIQLKAPPAPIGRFLSPIARPAKYVPRPDIEARVREFLRQPANDVGSGSGHAMIVVGMPGVGKTATVTACISDYEIRRMFSDGIAFVNCADSGDPKLIESNILATVGPHLDHGRHGSAARDLRAMLEGRRVLIVLENLEDAAELGEIAWLSPGVRVIVNSRNQRVGPQLGYTQLVVPCPDETTGVAILERWAGRTVSSAAELANHLGLHPLALRIAGSMLASGLTEDAVAEIQSHPATLAIDPELGLDFGALMAAAAGSLNSGSHELLALLGLFTVDADVPLHITRRVAEALGSGIEHGAAVTQLADRGLIDIDWSEQRLRVHRLVHRWCLDLLDREKGAASAHTEFVRTYTNDVGQLAEIRDDGYIFDHLVYHLIQGGLVEAAISLVSSDGWADKRLITNNYNPRVVLQDLSRVCDVCVDELRQSPSTREAEHHSRSLGVLSWRVCQVVEHLEAKGVAVVRALVDSGLWNTARTLHYGQQAIDVVEACTAVSALLDSGSRLSDQDCRLARSILLDRLGQAVHEGDFDDRFIPCLLAARKHLGNSSVDDLLNIVRAAGTPFEVSLAAIYLLPAFPQDERIRLLVMDGIEDAQIASNERATLIAQAADHIDDAPSLERMYAAADNLDERTRPWAVIGLALAHPEYWRREDRADLHQAMATYYMVQLSQAFEHKMDRELAEFIWASESIPMFGDFLTAGILYPHLSTASQDAWRTGLLDRARAEIDNATRGWIVAWRVERYAEALVRYAATAPSLDIEILDELVSIADMMPPSLSSASMLLSLLDYCDDEAKRSVVDRRLRRTLTELHNGADVEVRCVAFSRGLRGSPDPRRCSLGRSRQSATR</sequence>
<dbReference type="InterPro" id="IPR002182">
    <property type="entry name" value="NB-ARC"/>
</dbReference>
<feature type="domain" description="NB-ARC" evidence="1">
    <location>
        <begin position="390"/>
        <end position="507"/>
    </location>
</feature>
<accession>A0A941IVK8</accession>